<sequence length="76" mass="8731">MTKKYSSFSEIDNDLKILKLKQEIAKENLKLDLKSTKSHLSPVQMVSTTSFGVKQLAVDFALSKGLDWLHRLRRKP</sequence>
<dbReference type="EMBL" id="JACATN010000003">
    <property type="protein sequence ID" value="MBT2161622.1"/>
    <property type="molecule type" value="Genomic_DNA"/>
</dbReference>
<organism evidence="1 2">
    <name type="scientific">Zobellia barbeyronii</name>
    <dbReference type="NCBI Taxonomy" id="2748009"/>
    <lineage>
        <taxon>Bacteria</taxon>
        <taxon>Pseudomonadati</taxon>
        <taxon>Bacteroidota</taxon>
        <taxon>Flavobacteriia</taxon>
        <taxon>Flavobacteriales</taxon>
        <taxon>Flavobacteriaceae</taxon>
        <taxon>Zobellia</taxon>
    </lineage>
</organism>
<keyword evidence="2" id="KW-1185">Reference proteome</keyword>
<protein>
    <submittedName>
        <fullName evidence="1">Uncharacterized protein</fullName>
    </submittedName>
</protein>
<evidence type="ECO:0000313" key="1">
    <source>
        <dbReference type="EMBL" id="MBT2161622.1"/>
    </source>
</evidence>
<dbReference type="Proteomes" id="UP000740413">
    <property type="component" value="Unassembled WGS sequence"/>
</dbReference>
<proteinExistence type="predicted"/>
<dbReference type="RefSeq" id="WP_214611768.1">
    <property type="nucleotide sequence ID" value="NZ_JACATN010000003.1"/>
</dbReference>
<dbReference type="Pfam" id="PF19852">
    <property type="entry name" value="DUF6327"/>
    <property type="match status" value="1"/>
</dbReference>
<reference evidence="2" key="1">
    <citation type="submission" date="2023-07" db="EMBL/GenBank/DDBJ databases">
        <title>Zobellia barbeyronii sp. nov., a new marine flavobacterium, isolated from green and red algae.</title>
        <authorList>
            <person name="Nedashkovskaya O.I."/>
            <person name="Otstavnykh N."/>
            <person name="Zhukova N."/>
            <person name="Guzev K."/>
            <person name="Chausova V."/>
            <person name="Tekutyeva L."/>
            <person name="Mikhailov V."/>
            <person name="Isaeva M."/>
        </authorList>
    </citation>
    <scope>NUCLEOTIDE SEQUENCE [LARGE SCALE GENOMIC DNA]</scope>
    <source>
        <strain evidence="2">KMM 6746</strain>
    </source>
</reference>
<gene>
    <name evidence="1" type="ORF">HW347_10110</name>
</gene>
<comment type="caution">
    <text evidence="1">The sequence shown here is derived from an EMBL/GenBank/DDBJ whole genome shotgun (WGS) entry which is preliminary data.</text>
</comment>
<dbReference type="InterPro" id="IPR046290">
    <property type="entry name" value="DUF6327"/>
</dbReference>
<evidence type="ECO:0000313" key="2">
    <source>
        <dbReference type="Proteomes" id="UP000740413"/>
    </source>
</evidence>
<name>A0ABS5WE38_9FLAO</name>
<accession>A0ABS5WE38</accession>